<dbReference type="EC" id="2.7.13.3" evidence="2"/>
<keyword evidence="16" id="KW-0675">Receptor</keyword>
<evidence type="ECO:0000313" key="21">
    <source>
        <dbReference type="Proteomes" id="UP001597521"/>
    </source>
</evidence>
<keyword evidence="13" id="KW-0067">ATP-binding</keyword>
<reference evidence="21" key="1">
    <citation type="journal article" date="2019" name="Int. J. Syst. Evol. Microbiol.">
        <title>The Global Catalogue of Microorganisms (GCM) 10K type strain sequencing project: providing services to taxonomists for standard genome sequencing and annotation.</title>
        <authorList>
            <consortium name="The Broad Institute Genomics Platform"/>
            <consortium name="The Broad Institute Genome Sequencing Center for Infectious Disease"/>
            <person name="Wu L."/>
            <person name="Ma J."/>
        </authorList>
    </citation>
    <scope>NUCLEOTIDE SEQUENCE [LARGE SCALE GENOMIC DNA]</scope>
    <source>
        <strain evidence="21">CCM 7427</strain>
    </source>
</reference>
<dbReference type="PROSITE" id="PS50112">
    <property type="entry name" value="PAS"/>
    <property type="match status" value="1"/>
</dbReference>
<dbReference type="Gene3D" id="3.30.565.10">
    <property type="entry name" value="Histidine kinase-like ATPase, C-terminal domain"/>
    <property type="match status" value="1"/>
</dbReference>
<evidence type="ECO:0000256" key="8">
    <source>
        <dbReference type="ARBA" id="ARBA00022643"/>
    </source>
</evidence>
<keyword evidence="6" id="KW-0716">Sensory transduction</keyword>
<organism evidence="20 21">
    <name type="scientific">Devosia albogilva</name>
    <dbReference type="NCBI Taxonomy" id="429726"/>
    <lineage>
        <taxon>Bacteria</taxon>
        <taxon>Pseudomonadati</taxon>
        <taxon>Pseudomonadota</taxon>
        <taxon>Alphaproteobacteria</taxon>
        <taxon>Hyphomicrobiales</taxon>
        <taxon>Devosiaceae</taxon>
        <taxon>Devosia</taxon>
    </lineage>
</organism>
<dbReference type="InterPro" id="IPR011102">
    <property type="entry name" value="Sig_transdc_His_kinase_HWE"/>
</dbReference>
<dbReference type="RefSeq" id="WP_386832131.1">
    <property type="nucleotide sequence ID" value="NZ_JBHUNP010000001.1"/>
</dbReference>
<keyword evidence="21" id="KW-1185">Reference proteome</keyword>
<dbReference type="EMBL" id="JBHUNP010000001">
    <property type="protein sequence ID" value="MFD2647093.1"/>
    <property type="molecule type" value="Genomic_DNA"/>
</dbReference>
<proteinExistence type="predicted"/>
<dbReference type="InterPro" id="IPR000014">
    <property type="entry name" value="PAS"/>
</dbReference>
<dbReference type="SUPFAM" id="SSF55874">
    <property type="entry name" value="ATPase domain of HSP90 chaperone/DNA topoisomerase II/histidine kinase"/>
    <property type="match status" value="1"/>
</dbReference>
<evidence type="ECO:0000256" key="6">
    <source>
        <dbReference type="ARBA" id="ARBA00022606"/>
    </source>
</evidence>
<evidence type="ECO:0000256" key="10">
    <source>
        <dbReference type="ARBA" id="ARBA00022737"/>
    </source>
</evidence>
<feature type="domain" description="PAC" evidence="19">
    <location>
        <begin position="237"/>
        <end position="289"/>
    </location>
</feature>
<evidence type="ECO:0000256" key="11">
    <source>
        <dbReference type="ARBA" id="ARBA00022741"/>
    </source>
</evidence>
<dbReference type="CDD" id="cd00130">
    <property type="entry name" value="PAS"/>
    <property type="match status" value="2"/>
</dbReference>
<gene>
    <name evidence="20" type="ORF">ACFSX5_04690</name>
</gene>
<evidence type="ECO:0000256" key="5">
    <source>
        <dbReference type="ARBA" id="ARBA00022553"/>
    </source>
</evidence>
<feature type="domain" description="PAS" evidence="18">
    <location>
        <begin position="20"/>
        <end position="93"/>
    </location>
</feature>
<keyword evidence="7" id="KW-0285">Flavoprotein</keyword>
<protein>
    <recommendedName>
        <fullName evidence="3">Blue-light-activated histidine kinase</fullName>
        <ecNumber evidence="2">2.7.13.3</ecNumber>
    </recommendedName>
</protein>
<keyword evidence="5" id="KW-0597">Phosphoprotein</keyword>
<keyword evidence="12" id="KW-0418">Kinase</keyword>
<dbReference type="SMART" id="SM00091">
    <property type="entry name" value="PAS"/>
    <property type="match status" value="2"/>
</dbReference>
<dbReference type="Pfam" id="PF13426">
    <property type="entry name" value="PAS_9"/>
    <property type="match status" value="1"/>
</dbReference>
<keyword evidence="8" id="KW-0288">FMN</keyword>
<evidence type="ECO:0000256" key="12">
    <source>
        <dbReference type="ARBA" id="ARBA00022777"/>
    </source>
</evidence>
<evidence type="ECO:0000259" key="18">
    <source>
        <dbReference type="PROSITE" id="PS50112"/>
    </source>
</evidence>
<dbReference type="Gene3D" id="3.30.450.20">
    <property type="entry name" value="PAS domain"/>
    <property type="match status" value="2"/>
</dbReference>
<evidence type="ECO:0000256" key="3">
    <source>
        <dbReference type="ARBA" id="ARBA00021740"/>
    </source>
</evidence>
<evidence type="ECO:0000256" key="2">
    <source>
        <dbReference type="ARBA" id="ARBA00012438"/>
    </source>
</evidence>
<dbReference type="PROSITE" id="PS50113">
    <property type="entry name" value="PAC"/>
    <property type="match status" value="1"/>
</dbReference>
<evidence type="ECO:0000259" key="19">
    <source>
        <dbReference type="PROSITE" id="PS50113"/>
    </source>
</evidence>
<evidence type="ECO:0000256" key="7">
    <source>
        <dbReference type="ARBA" id="ARBA00022630"/>
    </source>
</evidence>
<dbReference type="InterPro" id="IPR000700">
    <property type="entry name" value="PAS-assoc_C"/>
</dbReference>
<evidence type="ECO:0000256" key="1">
    <source>
        <dbReference type="ARBA" id="ARBA00000085"/>
    </source>
</evidence>
<evidence type="ECO:0000256" key="17">
    <source>
        <dbReference type="SAM" id="MobiDB-lite"/>
    </source>
</evidence>
<dbReference type="Pfam" id="PF07536">
    <property type="entry name" value="HWE_HK"/>
    <property type="match status" value="1"/>
</dbReference>
<evidence type="ECO:0000313" key="20">
    <source>
        <dbReference type="EMBL" id="MFD2647093.1"/>
    </source>
</evidence>
<keyword evidence="15" id="KW-0843">Virulence</keyword>
<dbReference type="Proteomes" id="UP001597521">
    <property type="component" value="Unassembled WGS sequence"/>
</dbReference>
<dbReference type="SMART" id="SM00086">
    <property type="entry name" value="PAC"/>
    <property type="match status" value="2"/>
</dbReference>
<keyword evidence="11" id="KW-0547">Nucleotide-binding</keyword>
<dbReference type="InterPro" id="IPR013655">
    <property type="entry name" value="PAS_fold_3"/>
</dbReference>
<name>A0ABW5QHA3_9HYPH</name>
<evidence type="ECO:0000256" key="4">
    <source>
        <dbReference type="ARBA" id="ARBA00022543"/>
    </source>
</evidence>
<dbReference type="InterPro" id="IPR036890">
    <property type="entry name" value="HATPase_C_sf"/>
</dbReference>
<dbReference type="SUPFAM" id="SSF55785">
    <property type="entry name" value="PYP-like sensor domain (PAS domain)"/>
    <property type="match status" value="2"/>
</dbReference>
<dbReference type="InterPro" id="IPR035965">
    <property type="entry name" value="PAS-like_dom_sf"/>
</dbReference>
<sequence length="482" mass="53876">MSNPNEDRRINDEIHAANPGSDPFAAAMRATRMPMLITDPRLPDNPIVFVNDAFHRLTGYTREETLGRNCRFLQGPGTNNEDVARIRTAIEQREPIEVELLNYKKNGDIFWNRVLISPVFDGGELTYFFASQLDVTRDKLGAPLADADSNDEMRRRIADLTAAEERLQFTLKAGGLGTWTLDVPKQRLVVSTLCKLNFGRGASDSFTYQDLQASIHPDDIQRWREILDAALAGNGEFNIEYRITTPTGEERWIEIRSQTRFDKEHRPLTMSGISMDITERKEAEAYRSLLNQEMSHRIKNTLATVQSIVSQSLRSDLPPHELRDVVARRLEALGGAHDVLTGKDWDVAGLRQTVQRAVRPFNNDLRITLSGPDVEISHAASSALTLALHELATNAVKYGALSNDTGTVQIQWEIDGEFVLRWTESGGPKVHQPTRTGFGSRMIERALAASLKGTASVDYRVEGIRFELRTTPDALVVAGARA</sequence>
<evidence type="ECO:0000256" key="13">
    <source>
        <dbReference type="ARBA" id="ARBA00022840"/>
    </source>
</evidence>
<dbReference type="Gene3D" id="2.10.70.100">
    <property type="match status" value="1"/>
</dbReference>
<keyword evidence="4" id="KW-0600">Photoreceptor protein</keyword>
<accession>A0ABW5QHA3</accession>
<evidence type="ECO:0000256" key="15">
    <source>
        <dbReference type="ARBA" id="ARBA00023026"/>
    </source>
</evidence>
<keyword evidence="14" id="KW-0157">Chromophore</keyword>
<comment type="caution">
    <text evidence="20">The sequence shown here is derived from an EMBL/GenBank/DDBJ whole genome shotgun (WGS) entry which is preliminary data.</text>
</comment>
<dbReference type="PANTHER" id="PTHR41523">
    <property type="entry name" value="TWO-COMPONENT SYSTEM SENSOR PROTEIN"/>
    <property type="match status" value="1"/>
</dbReference>
<feature type="compositionally biased region" description="Basic and acidic residues" evidence="17">
    <location>
        <begin position="1"/>
        <end position="15"/>
    </location>
</feature>
<dbReference type="NCBIfam" id="TIGR00229">
    <property type="entry name" value="sensory_box"/>
    <property type="match status" value="2"/>
</dbReference>
<dbReference type="PANTHER" id="PTHR41523:SF8">
    <property type="entry name" value="ETHYLENE RESPONSE SENSOR PROTEIN"/>
    <property type="match status" value="1"/>
</dbReference>
<feature type="region of interest" description="Disordered" evidence="17">
    <location>
        <begin position="1"/>
        <end position="23"/>
    </location>
</feature>
<dbReference type="InterPro" id="IPR001610">
    <property type="entry name" value="PAC"/>
</dbReference>
<comment type="catalytic activity">
    <reaction evidence="1">
        <text>ATP + protein L-histidine = ADP + protein N-phospho-L-histidine.</text>
        <dbReference type="EC" id="2.7.13.3"/>
    </reaction>
</comment>
<evidence type="ECO:0000256" key="16">
    <source>
        <dbReference type="ARBA" id="ARBA00023170"/>
    </source>
</evidence>
<evidence type="ECO:0000256" key="9">
    <source>
        <dbReference type="ARBA" id="ARBA00022679"/>
    </source>
</evidence>
<keyword evidence="9" id="KW-0808">Transferase</keyword>
<dbReference type="Pfam" id="PF08447">
    <property type="entry name" value="PAS_3"/>
    <property type="match status" value="1"/>
</dbReference>
<dbReference type="SMART" id="SM00911">
    <property type="entry name" value="HWE_HK"/>
    <property type="match status" value="1"/>
</dbReference>
<keyword evidence="10" id="KW-0677">Repeat</keyword>
<evidence type="ECO:0000256" key="14">
    <source>
        <dbReference type="ARBA" id="ARBA00022991"/>
    </source>
</evidence>